<accession>A0A061G058</accession>
<gene>
    <name evidence="2" type="ORF">TCM_014965</name>
</gene>
<evidence type="ECO:0000313" key="3">
    <source>
        <dbReference type="Proteomes" id="UP000026915"/>
    </source>
</evidence>
<dbReference type="InterPro" id="IPR000467">
    <property type="entry name" value="G_patch_dom"/>
</dbReference>
<keyword evidence="3" id="KW-1185">Reference proteome</keyword>
<dbReference type="PROSITE" id="PS50174">
    <property type="entry name" value="G_PATCH"/>
    <property type="match status" value="1"/>
</dbReference>
<dbReference type="PANTHER" id="PTHR32108">
    <property type="entry name" value="DNA-DIRECTED RNA POLYMERASE SUBUNIT ALPHA"/>
    <property type="match status" value="1"/>
</dbReference>
<dbReference type="Proteomes" id="UP000026915">
    <property type="component" value="Chromosome 3"/>
</dbReference>
<feature type="domain" description="G-patch" evidence="1">
    <location>
        <begin position="286"/>
        <end position="332"/>
    </location>
</feature>
<evidence type="ECO:0000259" key="1">
    <source>
        <dbReference type="PROSITE" id="PS50174"/>
    </source>
</evidence>
<evidence type="ECO:0000313" key="2">
    <source>
        <dbReference type="EMBL" id="EOY22936.1"/>
    </source>
</evidence>
<dbReference type="OMA" id="VKIHKPV"/>
<dbReference type="EMBL" id="CM001881">
    <property type="protein sequence ID" value="EOY22936.1"/>
    <property type="molecule type" value="Genomic_DNA"/>
</dbReference>
<dbReference type="InParanoid" id="A0A061G058"/>
<organism evidence="2 3">
    <name type="scientific">Theobroma cacao</name>
    <name type="common">Cacao</name>
    <name type="synonym">Cocoa</name>
    <dbReference type="NCBI Taxonomy" id="3641"/>
    <lineage>
        <taxon>Eukaryota</taxon>
        <taxon>Viridiplantae</taxon>
        <taxon>Streptophyta</taxon>
        <taxon>Embryophyta</taxon>
        <taxon>Tracheophyta</taxon>
        <taxon>Spermatophyta</taxon>
        <taxon>Magnoliopsida</taxon>
        <taxon>eudicotyledons</taxon>
        <taxon>Gunneridae</taxon>
        <taxon>Pentapetalae</taxon>
        <taxon>rosids</taxon>
        <taxon>malvids</taxon>
        <taxon>Malvales</taxon>
        <taxon>Malvaceae</taxon>
        <taxon>Byttnerioideae</taxon>
        <taxon>Theobroma</taxon>
    </lineage>
</organism>
<dbReference type="HOGENOM" id="CLU_065469_0_0_1"/>
<dbReference type="SMART" id="SM00443">
    <property type="entry name" value="G_patch"/>
    <property type="match status" value="1"/>
</dbReference>
<proteinExistence type="predicted"/>
<sequence length="446" mass="50066">MGDEHSERMDKIEKKQEEIMEKEAAEFLKFIKHSEYNVIEQLNRMPARISLLSLLLSSEPHRNSLMKILNQAYVDHDISVENLDYIVGNISVGNIISFSDEEIPSGGRGNYKALHITTKCKGCTVAKVLLDNGSSLNVMPMRTLARLPINMSYMRKSQMIVRAFDGTRREVVGDIEIPVEIGPCTFTIEFQVMDIAPSYNYLLGRPWIHMAGAIPSSLHQKVKFIVEGKIVCVNGEEDLLISKPADTPYVEAAEEVPECSFRSFEFVNTTYVGEGTTPPIPRLSKTTKMIVNQILGKGYRAGAGLGKELQGIRSPIRTTKNEERFGLGYKPTKKEREEMIAERRKERLARFKGHELEIRGMTYPHLYKTFRSGGCIFPESLTVENQESVSALGGTFSDLSICATEEGEEQPRNVDEIPTTYLGPPNLKLSNWTTMSLPVTCDSISK</sequence>
<dbReference type="eggNOG" id="KOG0017">
    <property type="taxonomic scope" value="Eukaryota"/>
</dbReference>
<dbReference type="GO" id="GO:0003676">
    <property type="term" value="F:nucleic acid binding"/>
    <property type="evidence" value="ECO:0007669"/>
    <property type="project" value="InterPro"/>
</dbReference>
<dbReference type="Gramene" id="EOY22936">
    <property type="protein sequence ID" value="EOY22936"/>
    <property type="gene ID" value="TCM_014965"/>
</dbReference>
<dbReference type="STRING" id="3641.A0A061G058"/>
<dbReference type="Gene3D" id="2.40.70.10">
    <property type="entry name" value="Acid Proteases"/>
    <property type="match status" value="1"/>
</dbReference>
<dbReference type="Pfam" id="PF01585">
    <property type="entry name" value="G-patch"/>
    <property type="match status" value="1"/>
</dbReference>
<dbReference type="InterPro" id="IPR021109">
    <property type="entry name" value="Peptidase_aspartic_dom_sf"/>
</dbReference>
<dbReference type="PANTHER" id="PTHR32108:SF9">
    <property type="entry name" value="REVERSE TRANSCRIPTASE RNASE H-LIKE DOMAIN-CONTAINING PROTEIN"/>
    <property type="match status" value="1"/>
</dbReference>
<dbReference type="AlphaFoldDB" id="A0A061G058"/>
<name>A0A061G058_THECC</name>
<protein>
    <submittedName>
        <fullName evidence="2">Gag-pro-like protein</fullName>
    </submittedName>
</protein>
<reference evidence="2 3" key="1">
    <citation type="journal article" date="2013" name="Genome Biol.">
        <title>The genome sequence of the most widely cultivated cacao type and its use to identify candidate genes regulating pod color.</title>
        <authorList>
            <person name="Motamayor J.C."/>
            <person name="Mockaitis K."/>
            <person name="Schmutz J."/>
            <person name="Haiminen N."/>
            <person name="Iii D.L."/>
            <person name="Cornejo O."/>
            <person name="Findley S.D."/>
            <person name="Zheng P."/>
            <person name="Utro F."/>
            <person name="Royaert S."/>
            <person name="Saski C."/>
            <person name="Jenkins J."/>
            <person name="Podicheti R."/>
            <person name="Zhao M."/>
            <person name="Scheffler B.E."/>
            <person name="Stack J.C."/>
            <person name="Feltus F.A."/>
            <person name="Mustiga G.M."/>
            <person name="Amores F."/>
            <person name="Phillips W."/>
            <person name="Marelli J.P."/>
            <person name="May G.D."/>
            <person name="Shapiro H."/>
            <person name="Ma J."/>
            <person name="Bustamante C.D."/>
            <person name="Schnell R.J."/>
            <person name="Main D."/>
            <person name="Gilbert D."/>
            <person name="Parida L."/>
            <person name="Kuhn D.N."/>
        </authorList>
    </citation>
    <scope>NUCLEOTIDE SEQUENCE [LARGE SCALE GENOMIC DNA]</scope>
    <source>
        <strain evidence="3">cv. Matina 1-6</strain>
    </source>
</reference>
<dbReference type="SUPFAM" id="SSF50630">
    <property type="entry name" value="Acid proteases"/>
    <property type="match status" value="1"/>
</dbReference>
<dbReference type="CDD" id="cd00303">
    <property type="entry name" value="retropepsin_like"/>
    <property type="match status" value="1"/>
</dbReference>